<dbReference type="InterPro" id="IPR000322">
    <property type="entry name" value="Glyco_hydro_31_TIM"/>
</dbReference>
<dbReference type="SUPFAM" id="SSF51445">
    <property type="entry name" value="(Trans)glycosidases"/>
    <property type="match status" value="1"/>
</dbReference>
<dbReference type="CDD" id="cd00111">
    <property type="entry name" value="Trefoil"/>
    <property type="match status" value="1"/>
</dbReference>
<dbReference type="PROSITE" id="PS50089">
    <property type="entry name" value="ZF_RING_2"/>
    <property type="match status" value="1"/>
</dbReference>
<dbReference type="PANTHER" id="PTHR46791">
    <property type="entry name" value="EXPRESSED PROTEIN"/>
    <property type="match status" value="1"/>
</dbReference>
<dbReference type="Gene3D" id="3.20.20.80">
    <property type="entry name" value="Glycosidases"/>
    <property type="match status" value="1"/>
</dbReference>
<dbReference type="InterPro" id="IPR001841">
    <property type="entry name" value="Znf_RING"/>
</dbReference>
<dbReference type="STRING" id="400682.A0A1X7UFQ6"/>
<dbReference type="SUPFAM" id="SSF57492">
    <property type="entry name" value="Trefoil"/>
    <property type="match status" value="1"/>
</dbReference>
<feature type="region of interest" description="Disordered" evidence="8">
    <location>
        <begin position="525"/>
        <end position="557"/>
    </location>
</feature>
<feature type="domain" description="RING-type" evidence="9">
    <location>
        <begin position="727"/>
        <end position="773"/>
    </location>
</feature>
<evidence type="ECO:0000256" key="4">
    <source>
        <dbReference type="ARBA" id="ARBA00023157"/>
    </source>
</evidence>
<dbReference type="PANTHER" id="PTHR46791:SF7">
    <property type="entry name" value="INTEGRASE CATALYTIC DOMAIN-CONTAINING PROTEIN"/>
    <property type="match status" value="1"/>
</dbReference>
<proteinExistence type="inferred from homology"/>
<dbReference type="InterPro" id="IPR044913">
    <property type="entry name" value="P_trefoil_dom_sf"/>
</dbReference>
<evidence type="ECO:0000256" key="5">
    <source>
        <dbReference type="PROSITE-ProRule" id="PRU00175"/>
    </source>
</evidence>
<accession>A0A1X7UFQ6</accession>
<dbReference type="Pfam" id="PF00088">
    <property type="entry name" value="Trefoil"/>
    <property type="match status" value="1"/>
</dbReference>
<dbReference type="PROSITE" id="PS51448">
    <property type="entry name" value="P_TREFOIL_2"/>
    <property type="match status" value="1"/>
</dbReference>
<evidence type="ECO:0000256" key="1">
    <source>
        <dbReference type="ARBA" id="ARBA00007806"/>
    </source>
</evidence>
<dbReference type="InterPro" id="IPR000519">
    <property type="entry name" value="P_trefoil_dom"/>
</dbReference>
<dbReference type="GO" id="GO:0008270">
    <property type="term" value="F:zinc ion binding"/>
    <property type="evidence" value="ECO:0007669"/>
    <property type="project" value="UniProtKB-KW"/>
</dbReference>
<organism evidence="11">
    <name type="scientific">Amphimedon queenslandica</name>
    <name type="common">Sponge</name>
    <dbReference type="NCBI Taxonomy" id="400682"/>
    <lineage>
        <taxon>Eukaryota</taxon>
        <taxon>Metazoa</taxon>
        <taxon>Porifera</taxon>
        <taxon>Demospongiae</taxon>
        <taxon>Heteroscleromorpha</taxon>
        <taxon>Haplosclerida</taxon>
        <taxon>Niphatidae</taxon>
        <taxon>Amphimedon</taxon>
    </lineage>
</organism>
<dbReference type="Pfam" id="PF01055">
    <property type="entry name" value="Glyco_hydro_31_2nd"/>
    <property type="match status" value="1"/>
</dbReference>
<evidence type="ECO:0000256" key="2">
    <source>
        <dbReference type="ARBA" id="ARBA00022771"/>
    </source>
</evidence>
<dbReference type="GO" id="GO:0004553">
    <property type="term" value="F:hydrolase activity, hydrolyzing O-glycosyl compounds"/>
    <property type="evidence" value="ECO:0007669"/>
    <property type="project" value="InterPro"/>
</dbReference>
<evidence type="ECO:0008006" key="12">
    <source>
        <dbReference type="Google" id="ProtNLM"/>
    </source>
</evidence>
<evidence type="ECO:0000256" key="3">
    <source>
        <dbReference type="ARBA" id="ARBA00022833"/>
    </source>
</evidence>
<dbReference type="Pfam" id="PF24764">
    <property type="entry name" value="rva_4"/>
    <property type="match status" value="1"/>
</dbReference>
<dbReference type="OrthoDB" id="1334205at2759"/>
<evidence type="ECO:0000259" key="9">
    <source>
        <dbReference type="PROSITE" id="PS50089"/>
    </source>
</evidence>
<keyword evidence="7" id="KW-0326">Glycosidase</keyword>
<evidence type="ECO:0000259" key="10">
    <source>
        <dbReference type="PROSITE" id="PS51448"/>
    </source>
</evidence>
<dbReference type="InParanoid" id="A0A1X7UFQ6"/>
<dbReference type="Gene3D" id="3.30.40.10">
    <property type="entry name" value="Zinc/RING finger domain, C3HC4 (zinc finger)"/>
    <property type="match status" value="1"/>
</dbReference>
<dbReference type="AlphaFoldDB" id="A0A1X7UFQ6"/>
<keyword evidence="3" id="KW-0862">Zinc</keyword>
<dbReference type="InterPro" id="IPR058913">
    <property type="entry name" value="Integrase_dom_put"/>
</dbReference>
<dbReference type="EnsemblMetazoa" id="Aqu2.1.26799_001">
    <property type="protein sequence ID" value="Aqu2.1.26799_001"/>
    <property type="gene ID" value="Aqu2.1.26799"/>
</dbReference>
<keyword evidence="2 5" id="KW-0863">Zinc-finger</keyword>
<feature type="compositionally biased region" description="Polar residues" evidence="8">
    <location>
        <begin position="528"/>
        <end position="543"/>
    </location>
</feature>
<dbReference type="InterPro" id="IPR017853">
    <property type="entry name" value="GH"/>
</dbReference>
<keyword evidence="2 5" id="KW-0479">Metal-binding</keyword>
<dbReference type="InterPro" id="IPR013083">
    <property type="entry name" value="Znf_RING/FYVE/PHD"/>
</dbReference>
<sequence>MVVHADPSYNPLPNPDSVVTVGQARFTVLTPRLIRMEWGQAVDSATLTFVNRYLPTPKFDHYSYDEGKWQIIETSYLKVSYFSSGESFNKENLIVEYQFNGKSNLWSPQPYTEDSLGGNLGGTVRTLDGNNGDKDLLDCYKADSKSDSHCTLGLISRDGYVVVDDTGYPQFDDSEWPWAVSPNISNSTNDFCSDINNASVRSCGFHSISQKDCIGHGCCWSHSGKPPNCYYSKQSRQDLYFFGHGHEYKGAVYDFALVAGRIPMPPRYAFGMYYSRYWAYSDIGEMELVNGYHSRNIPLDVLVLDMDWHKTFYKDDIIDPVGPTYGRKTMTGHLASEGLKVSETRVGKSLSRQNPSYHQARRTATARQMNPVPYRADYFGHKLHVDQNEKLIMYGVTHVCAIDGFSGKIVSFLSMPIKNNIEIYANLYRPIILDYGLWDQVRVDHGKEWVLMLFVQEQLAHLRRNPLRSPHIQTTSKQVNPAEAWLKDEVTDLAYLPRQDGTFDLSDVPQYSVLTVKGPLLSSPLPSRTSNTARSMSVSSTPSLPGPSHTPPSGFHSVVAPKRLPTFSVKIVKANIVKAFRRKPEFVSISQTFVELTESTANLTYVLGVIHKRWGQQYTLVTNDAIELTDDSSTLGMSFWKCPRRKIYAVLKNDIGGDYSKSSKIVLSDSEDDFEAPKKKARKDDRLDIVVSELSVIKRSINGMMELTENSVIPLGLRRIMRDTFQCKICHIVPVKPPVIITKCCQSILGCEKCVNQWYNGKEALTKSCPSCNASRGYNETMLLRGLDAFLNDVRKSIQNEDERDDEELPPINLD</sequence>
<name>A0A1X7UFQ6_AMPQE</name>
<evidence type="ECO:0000313" key="11">
    <source>
        <dbReference type="EnsemblMetazoa" id="Aqu2.1.26799_001"/>
    </source>
</evidence>
<reference evidence="11" key="1">
    <citation type="submission" date="2017-05" db="UniProtKB">
        <authorList>
            <consortium name="EnsemblMetazoa"/>
        </authorList>
    </citation>
    <scope>IDENTIFICATION</scope>
</reference>
<evidence type="ECO:0000256" key="6">
    <source>
        <dbReference type="PROSITE-ProRule" id="PRU00779"/>
    </source>
</evidence>
<evidence type="ECO:0000256" key="7">
    <source>
        <dbReference type="RuleBase" id="RU361185"/>
    </source>
</evidence>
<feature type="domain" description="P-type" evidence="10">
    <location>
        <begin position="190"/>
        <end position="233"/>
    </location>
</feature>
<keyword evidence="4 6" id="KW-1015">Disulfide bond</keyword>
<comment type="caution">
    <text evidence="6">Lacks conserved residue(s) required for the propagation of feature annotation.</text>
</comment>
<evidence type="ECO:0000256" key="8">
    <source>
        <dbReference type="SAM" id="MobiDB-lite"/>
    </source>
</evidence>
<dbReference type="GO" id="GO:0005975">
    <property type="term" value="P:carbohydrate metabolic process"/>
    <property type="evidence" value="ECO:0007669"/>
    <property type="project" value="InterPro"/>
</dbReference>
<protein>
    <recommendedName>
        <fullName evidence="12">RING-type domain-containing protein</fullName>
    </recommendedName>
</protein>
<dbReference type="SMART" id="SM00018">
    <property type="entry name" value="PD"/>
    <property type="match status" value="1"/>
</dbReference>
<feature type="disulfide bond" evidence="6">
    <location>
        <begin position="203"/>
        <end position="218"/>
    </location>
</feature>
<keyword evidence="7" id="KW-0378">Hydrolase</keyword>
<comment type="similarity">
    <text evidence="1 7">Belongs to the glycosyl hydrolase 31 family.</text>
</comment>
<dbReference type="Gene3D" id="4.10.110.10">
    <property type="entry name" value="Spasmolytic Protein, domain 1"/>
    <property type="match status" value="1"/>
</dbReference>